<comment type="caution">
    <text evidence="1">The sequence shown here is derived from an EMBL/GenBank/DDBJ whole genome shotgun (WGS) entry which is preliminary data.</text>
</comment>
<reference evidence="1" key="1">
    <citation type="submission" date="2021-01" db="EMBL/GenBank/DDBJ databases">
        <authorList>
            <consortium name="Genoscope - CEA"/>
            <person name="William W."/>
        </authorList>
    </citation>
    <scope>NUCLEOTIDE SEQUENCE</scope>
</reference>
<protein>
    <submittedName>
        <fullName evidence="1">Uncharacterized protein</fullName>
    </submittedName>
</protein>
<gene>
    <name evidence="1" type="ORF">PSON_ATCC_30995.1.T1110090</name>
</gene>
<dbReference type="AlphaFoldDB" id="A0A8S1QPM4"/>
<name>A0A8S1QPM4_9CILI</name>
<evidence type="ECO:0000313" key="1">
    <source>
        <dbReference type="EMBL" id="CAD8116547.1"/>
    </source>
</evidence>
<sequence>MSEGFDFQDNSFSQQINEPLHSNYCYQVDNDQLENRQYLNEPENNMLDQFSQKQQSNILLKQQEEDSEKVDYKNLPKLIGNNFQKYIEQNEKQISISEGLKKFLNERKAKKDKDKKKDKQISTKISDLRLICQTDNNSKGIFKKYIKKQFIIDLIHSTKIENPLKYIDGISTYFAAAEQPEKMISSHIISSKRKQQKK</sequence>
<dbReference type="EMBL" id="CAJJDN010000111">
    <property type="protein sequence ID" value="CAD8116547.1"/>
    <property type="molecule type" value="Genomic_DNA"/>
</dbReference>
<accession>A0A8S1QPM4</accession>
<proteinExistence type="predicted"/>
<dbReference type="OrthoDB" id="305593at2759"/>
<organism evidence="1 2">
    <name type="scientific">Paramecium sonneborni</name>
    <dbReference type="NCBI Taxonomy" id="65129"/>
    <lineage>
        <taxon>Eukaryota</taxon>
        <taxon>Sar</taxon>
        <taxon>Alveolata</taxon>
        <taxon>Ciliophora</taxon>
        <taxon>Intramacronucleata</taxon>
        <taxon>Oligohymenophorea</taxon>
        <taxon>Peniculida</taxon>
        <taxon>Parameciidae</taxon>
        <taxon>Paramecium</taxon>
    </lineage>
</organism>
<keyword evidence="2" id="KW-1185">Reference proteome</keyword>
<evidence type="ECO:0000313" key="2">
    <source>
        <dbReference type="Proteomes" id="UP000692954"/>
    </source>
</evidence>
<dbReference type="Proteomes" id="UP000692954">
    <property type="component" value="Unassembled WGS sequence"/>
</dbReference>